<accession>A0A1Q9C3D3</accession>
<feature type="region of interest" description="Disordered" evidence="1">
    <location>
        <begin position="343"/>
        <end position="364"/>
    </location>
</feature>
<sequence length="678" mass="72626">MPASHHSSEHSEKQDIEEITSRLRDCSVSVRFLPGRRAPRPASPAPSSSSFTVVSASEVERAGVPLAGSVAGPSSPDLALDSAASLAEFDLGHLSSLASGLGTAPVQPDWPVLTELGSVHDWNRYYICLRPGMANRPAVGRAVVREEDVRALLATDISRTQLPPLLLCSDDPEWRALVFLLQARAGGFAIAAPSLEDVAAALAAIADEETGESLVLTVVRQVESETSRRRATGPVDAILADVPWSALTRFRRAGGIRLSQGAMRTFTAADQVVRPLASSALEVFRLWLAEVEDDDSMREYVTAEEEPPEQEEEEELEAEPNEENELVSLRQRLAELERRLQAGSSAAEVRQEPLPLPARTGGPGRARELFAPTSAALSGAELQTLREAAGVPPARLGRAELVPREEREEAADLLAEDVAGVKTLDEELAAMMQSSADPLQKLLAAQTLLLQKLAPKPVDPLSAALQGGGGNEPGSSTGGVRGHTAREAFLKQLEDHASVAKTIRENACQELGVSISAAPPGLMREFLDKKVALHEHKTLGFLATFLAYGWQASRESSNVEMEAFCGRGLMAIEQMILDGGRLQIGWLLTGLPEPVFPATAAARKGATLRPFSKLCKPAWAASCLAYVKDLDYMEGRLKAARETPKPPAPTTEADASEARPKAKWKPKKPRGADASAQS</sequence>
<gene>
    <name evidence="2" type="ORF">AK812_SmicGene42516</name>
</gene>
<feature type="compositionally biased region" description="Gly residues" evidence="1">
    <location>
        <begin position="466"/>
        <end position="481"/>
    </location>
</feature>
<evidence type="ECO:0000313" key="3">
    <source>
        <dbReference type="Proteomes" id="UP000186817"/>
    </source>
</evidence>
<name>A0A1Q9C3D3_SYMMI</name>
<comment type="caution">
    <text evidence="2">The sequence shown here is derived from an EMBL/GenBank/DDBJ whole genome shotgun (WGS) entry which is preliminary data.</text>
</comment>
<feature type="region of interest" description="Disordered" evidence="1">
    <location>
        <begin position="638"/>
        <end position="678"/>
    </location>
</feature>
<feature type="region of interest" description="Disordered" evidence="1">
    <location>
        <begin position="461"/>
        <end position="481"/>
    </location>
</feature>
<dbReference type="AlphaFoldDB" id="A0A1Q9C3D3"/>
<feature type="region of interest" description="Disordered" evidence="1">
    <location>
        <begin position="1"/>
        <end position="20"/>
    </location>
</feature>
<proteinExistence type="predicted"/>
<evidence type="ECO:0000313" key="2">
    <source>
        <dbReference type="EMBL" id="OLP77429.1"/>
    </source>
</evidence>
<dbReference type="EMBL" id="LSRX01001768">
    <property type="protein sequence ID" value="OLP77429.1"/>
    <property type="molecule type" value="Genomic_DNA"/>
</dbReference>
<dbReference type="OrthoDB" id="433053at2759"/>
<protein>
    <submittedName>
        <fullName evidence="2">Uncharacterized protein</fullName>
    </submittedName>
</protein>
<dbReference type="Proteomes" id="UP000186817">
    <property type="component" value="Unassembled WGS sequence"/>
</dbReference>
<evidence type="ECO:0000256" key="1">
    <source>
        <dbReference type="SAM" id="MobiDB-lite"/>
    </source>
</evidence>
<keyword evidence="3" id="KW-1185">Reference proteome</keyword>
<feature type="region of interest" description="Disordered" evidence="1">
    <location>
        <begin position="303"/>
        <end position="324"/>
    </location>
</feature>
<organism evidence="2 3">
    <name type="scientific">Symbiodinium microadriaticum</name>
    <name type="common">Dinoflagellate</name>
    <name type="synonym">Zooxanthella microadriatica</name>
    <dbReference type="NCBI Taxonomy" id="2951"/>
    <lineage>
        <taxon>Eukaryota</taxon>
        <taxon>Sar</taxon>
        <taxon>Alveolata</taxon>
        <taxon>Dinophyceae</taxon>
        <taxon>Suessiales</taxon>
        <taxon>Symbiodiniaceae</taxon>
        <taxon>Symbiodinium</taxon>
    </lineage>
</organism>
<reference evidence="2 3" key="1">
    <citation type="submission" date="2016-02" db="EMBL/GenBank/DDBJ databases">
        <title>Genome analysis of coral dinoflagellate symbionts highlights evolutionary adaptations to a symbiotic lifestyle.</title>
        <authorList>
            <person name="Aranda M."/>
            <person name="Li Y."/>
            <person name="Liew Y.J."/>
            <person name="Baumgarten S."/>
            <person name="Simakov O."/>
            <person name="Wilson M."/>
            <person name="Piel J."/>
            <person name="Ashoor H."/>
            <person name="Bougouffa S."/>
            <person name="Bajic V.B."/>
            <person name="Ryu T."/>
            <person name="Ravasi T."/>
            <person name="Bayer T."/>
            <person name="Micklem G."/>
            <person name="Kim H."/>
            <person name="Bhak J."/>
            <person name="Lajeunesse T.C."/>
            <person name="Voolstra C.R."/>
        </authorList>
    </citation>
    <scope>NUCLEOTIDE SEQUENCE [LARGE SCALE GENOMIC DNA]</scope>
    <source>
        <strain evidence="2 3">CCMP2467</strain>
    </source>
</reference>